<dbReference type="Gene3D" id="3.30.450.20">
    <property type="entry name" value="PAS domain"/>
    <property type="match status" value="3"/>
</dbReference>
<feature type="domain" description="PAS" evidence="1">
    <location>
        <begin position="144"/>
        <end position="216"/>
    </location>
</feature>
<evidence type="ECO:0000313" key="5">
    <source>
        <dbReference type="EMBL" id="HDP78084.1"/>
    </source>
</evidence>
<dbReference type="InterPro" id="IPR000014">
    <property type="entry name" value="PAS"/>
</dbReference>
<dbReference type="PROSITE" id="PS51831">
    <property type="entry name" value="HD"/>
    <property type="match status" value="1"/>
</dbReference>
<dbReference type="Pfam" id="PF08447">
    <property type="entry name" value="PAS_3"/>
    <property type="match status" value="1"/>
</dbReference>
<gene>
    <name evidence="5" type="ORF">ENN47_07865</name>
</gene>
<dbReference type="Proteomes" id="UP000886198">
    <property type="component" value="Unassembled WGS sequence"/>
</dbReference>
<dbReference type="AlphaFoldDB" id="A0A7C1H0A7"/>
<evidence type="ECO:0000259" key="3">
    <source>
        <dbReference type="PROSITE" id="PS51831"/>
    </source>
</evidence>
<dbReference type="SUPFAM" id="SSF55781">
    <property type="entry name" value="GAF domain-like"/>
    <property type="match status" value="1"/>
</dbReference>
<dbReference type="InterPro" id="IPR037522">
    <property type="entry name" value="HD_GYP_dom"/>
</dbReference>
<dbReference type="InterPro" id="IPR035965">
    <property type="entry name" value="PAS-like_dom_sf"/>
</dbReference>
<sequence>MAIEEGSDDLARSVFALQERMKELDCIYKIYSALHESSTVDEAVEPVMEQLPQGFTFPEQIAVRIEIEGNEYIYNEQWSDERMISAGIDVNGREIGTISVSLTEEIDIRRDPFLKEEKKLLSEVAAGLSYTLERVIVQQELRESLSKLTNAVEASGEGIWDWDIKSGKVLFSRRWKEMLGYSDEEISSSVEEWKKRVHPEDLAELESLLEKCLTGKTPNYQLEYRLIGKDGSSVWVLERGKVVSRNKTGEPLRMVGIHTDQTQHRAAEIRLQRLNKLLTLMFRANEFLVHAKEEASLLNGLCDIVAKIGDFPLAWVAFKRPGGKTLDPVAVSGKAKDYPFEVAITWDESELSRSAIGKAIKTGMTIITRSIDRSPDYLPWKDTVLKYGLKASIAIPLLVDKKVIGSLVIYSEYEDAFDSEEVRLLEELAEDISFGISSMRIEAQLEHQSGVLSSVRRVNRLIVTENDIDDLIKKSAELMTGSRGFERCMIVLTKNGDLSSWAASGFSRSQLLEIESSLESGNIPPMMREAMEREGVISIGGKEYREKCLTVNDSGDLAVFAKGLRVADNCMGAMAVVIKASFYLSKEERDLFSEIVDDISYAIYKLKLEKNEKLLQKRFSLFMDRLPGAVFISDSDLRMTYFNDFASKMFGFKDDWIGRDPKENYPGKLGRDILDDDLRTQSGEQIVREERIMAADGQEKILYVQKFPIPSEGDRPMIAAIALDITSRRIAEMALKRLGSVIDLSFNEMYLFDPDSLRFLQANRGATENSGYTLDELRKMTPLDLKLKMDRGVFEEVLNRLKKDPMSYEVFETEHVRKDGTAYPVEVRLQLHEDEYERVFVAIVLDITERKRSEESVKRSLESLINTLSSLVEARDPYTSGHQKRVSELSVAVARRLYSDNDEYKDIIESIRVAGLLHDIGKSAIPSEILTKPVKLNDLEYDLVKEHSSKGYDILKGVHFPWPIADIVVQHHERLDGSGYPNGLKPEEIRIEARIIAVADVVEAMSSHRPYRASLGMEAALDEIRQNSGRLYDRRVVEACLELFEEGFQFTE</sequence>
<accession>A0A7C1H0A7</accession>
<dbReference type="SMART" id="SM00086">
    <property type="entry name" value="PAC"/>
    <property type="match status" value="3"/>
</dbReference>
<dbReference type="Gene3D" id="3.30.450.40">
    <property type="match status" value="2"/>
</dbReference>
<dbReference type="PROSITE" id="PS50113">
    <property type="entry name" value="PAC"/>
    <property type="match status" value="3"/>
</dbReference>
<dbReference type="InterPro" id="IPR000700">
    <property type="entry name" value="PAS-assoc_C"/>
</dbReference>
<protein>
    <submittedName>
        <fullName evidence="5">PAS domain S-box protein</fullName>
    </submittedName>
</protein>
<dbReference type="Pfam" id="PF13185">
    <property type="entry name" value="GAF_2"/>
    <property type="match status" value="1"/>
</dbReference>
<dbReference type="InterPro" id="IPR013655">
    <property type="entry name" value="PAS_fold_3"/>
</dbReference>
<dbReference type="SMART" id="SM00091">
    <property type="entry name" value="PAS"/>
    <property type="match status" value="3"/>
</dbReference>
<feature type="domain" description="PAS" evidence="1">
    <location>
        <begin position="615"/>
        <end position="655"/>
    </location>
</feature>
<comment type="caution">
    <text evidence="5">The sequence shown here is derived from an EMBL/GenBank/DDBJ whole genome shotgun (WGS) entry which is preliminary data.</text>
</comment>
<dbReference type="PANTHER" id="PTHR43155">
    <property type="entry name" value="CYCLIC DI-GMP PHOSPHODIESTERASE PA4108-RELATED"/>
    <property type="match status" value="1"/>
</dbReference>
<dbReference type="CDD" id="cd00130">
    <property type="entry name" value="PAS"/>
    <property type="match status" value="3"/>
</dbReference>
<dbReference type="Pfam" id="PF08448">
    <property type="entry name" value="PAS_4"/>
    <property type="match status" value="1"/>
</dbReference>
<dbReference type="SUPFAM" id="SSF109604">
    <property type="entry name" value="HD-domain/PDEase-like"/>
    <property type="match status" value="1"/>
</dbReference>
<dbReference type="PROSITE" id="PS50112">
    <property type="entry name" value="PAS"/>
    <property type="match status" value="2"/>
</dbReference>
<dbReference type="PANTHER" id="PTHR43155:SF2">
    <property type="entry name" value="CYCLIC DI-GMP PHOSPHODIESTERASE PA4108"/>
    <property type="match status" value="1"/>
</dbReference>
<dbReference type="InterPro" id="IPR003607">
    <property type="entry name" value="HD/PDEase_dom"/>
</dbReference>
<evidence type="ECO:0000259" key="2">
    <source>
        <dbReference type="PROSITE" id="PS50113"/>
    </source>
</evidence>
<name>A0A7C1H0A7_9BACT</name>
<organism evidence="5">
    <name type="scientific">Mesotoga infera</name>
    <dbReference type="NCBI Taxonomy" id="1236046"/>
    <lineage>
        <taxon>Bacteria</taxon>
        <taxon>Thermotogati</taxon>
        <taxon>Thermotogota</taxon>
        <taxon>Thermotogae</taxon>
        <taxon>Kosmotogales</taxon>
        <taxon>Kosmotogaceae</taxon>
        <taxon>Mesotoga</taxon>
    </lineage>
</organism>
<feature type="domain" description="PAC" evidence="2">
    <location>
        <begin position="220"/>
        <end position="273"/>
    </location>
</feature>
<dbReference type="InterPro" id="IPR006674">
    <property type="entry name" value="HD_domain"/>
</dbReference>
<dbReference type="Gene3D" id="1.10.3210.10">
    <property type="entry name" value="Hypothetical protein af1432"/>
    <property type="match status" value="1"/>
</dbReference>
<feature type="domain" description="PAC" evidence="2">
    <location>
        <begin position="686"/>
        <end position="737"/>
    </location>
</feature>
<dbReference type="InterPro" id="IPR001610">
    <property type="entry name" value="PAC"/>
</dbReference>
<dbReference type="PROSITE" id="PS51832">
    <property type="entry name" value="HD_GYP"/>
    <property type="match status" value="1"/>
</dbReference>
<dbReference type="NCBIfam" id="TIGR00229">
    <property type="entry name" value="sensory_box"/>
    <property type="match status" value="3"/>
</dbReference>
<dbReference type="NCBIfam" id="TIGR00277">
    <property type="entry name" value="HDIG"/>
    <property type="match status" value="1"/>
</dbReference>
<dbReference type="CDD" id="cd00077">
    <property type="entry name" value="HDc"/>
    <property type="match status" value="1"/>
</dbReference>
<dbReference type="Pfam" id="PF13426">
    <property type="entry name" value="PAS_9"/>
    <property type="match status" value="1"/>
</dbReference>
<dbReference type="InterPro" id="IPR006675">
    <property type="entry name" value="HDIG_dom"/>
</dbReference>
<dbReference type="EMBL" id="DSBT01000225">
    <property type="protein sequence ID" value="HDP78084.1"/>
    <property type="molecule type" value="Genomic_DNA"/>
</dbReference>
<feature type="domain" description="HD" evidence="3">
    <location>
        <begin position="879"/>
        <end position="1005"/>
    </location>
</feature>
<dbReference type="InterPro" id="IPR003018">
    <property type="entry name" value="GAF"/>
</dbReference>
<evidence type="ECO:0000259" key="1">
    <source>
        <dbReference type="PROSITE" id="PS50112"/>
    </source>
</evidence>
<dbReference type="InterPro" id="IPR029016">
    <property type="entry name" value="GAF-like_dom_sf"/>
</dbReference>
<dbReference type="SUPFAM" id="SSF55785">
    <property type="entry name" value="PYP-like sensor domain (PAS domain)"/>
    <property type="match status" value="3"/>
</dbReference>
<evidence type="ECO:0000259" key="4">
    <source>
        <dbReference type="PROSITE" id="PS51832"/>
    </source>
</evidence>
<feature type="domain" description="PAC" evidence="2">
    <location>
        <begin position="809"/>
        <end position="859"/>
    </location>
</feature>
<dbReference type="InterPro" id="IPR013656">
    <property type="entry name" value="PAS_4"/>
</dbReference>
<dbReference type="SMART" id="SM00471">
    <property type="entry name" value="HDc"/>
    <property type="match status" value="1"/>
</dbReference>
<dbReference type="SMART" id="SM00065">
    <property type="entry name" value="GAF"/>
    <property type="match status" value="1"/>
</dbReference>
<reference evidence="5" key="1">
    <citation type="journal article" date="2020" name="mSystems">
        <title>Genome- and Community-Level Interaction Insights into Carbon Utilization and Element Cycling Functions of Hydrothermarchaeota in Hydrothermal Sediment.</title>
        <authorList>
            <person name="Zhou Z."/>
            <person name="Liu Y."/>
            <person name="Xu W."/>
            <person name="Pan J."/>
            <person name="Luo Z.H."/>
            <person name="Li M."/>
        </authorList>
    </citation>
    <scope>NUCLEOTIDE SEQUENCE [LARGE SCALE GENOMIC DNA]</scope>
    <source>
        <strain evidence="5">SpSt-1179</strain>
    </source>
</reference>
<dbReference type="Pfam" id="PF13487">
    <property type="entry name" value="HD_5"/>
    <property type="match status" value="1"/>
</dbReference>
<proteinExistence type="predicted"/>
<feature type="domain" description="HD-GYP" evidence="4">
    <location>
        <begin position="857"/>
        <end position="1052"/>
    </location>
</feature>